<feature type="compositionally biased region" description="Basic and acidic residues" evidence="1">
    <location>
        <begin position="184"/>
        <end position="197"/>
    </location>
</feature>
<feature type="compositionally biased region" description="Basic residues" evidence="1">
    <location>
        <begin position="320"/>
        <end position="337"/>
    </location>
</feature>
<feature type="region of interest" description="Disordered" evidence="1">
    <location>
        <begin position="1"/>
        <end position="73"/>
    </location>
</feature>
<dbReference type="InterPro" id="IPR057031">
    <property type="entry name" value="SFR19-like_C"/>
</dbReference>
<dbReference type="InterPro" id="IPR042841">
    <property type="entry name" value="SCAF1"/>
</dbReference>
<feature type="compositionally biased region" description="Basic and acidic residues" evidence="1">
    <location>
        <begin position="619"/>
        <end position="648"/>
    </location>
</feature>
<feature type="compositionally biased region" description="Basic and acidic residues" evidence="1">
    <location>
        <begin position="136"/>
        <end position="146"/>
    </location>
</feature>
<feature type="compositionally biased region" description="Basic residues" evidence="1">
    <location>
        <begin position="381"/>
        <end position="406"/>
    </location>
</feature>
<feature type="compositionally biased region" description="Basic residues" evidence="1">
    <location>
        <begin position="414"/>
        <end position="432"/>
    </location>
</feature>
<feature type="compositionally biased region" description="Low complexity" evidence="1">
    <location>
        <begin position="818"/>
        <end position="828"/>
    </location>
</feature>
<feature type="compositionally biased region" description="Basic residues" evidence="1">
    <location>
        <begin position="467"/>
        <end position="480"/>
    </location>
</feature>
<evidence type="ECO:0000259" key="2">
    <source>
        <dbReference type="Pfam" id="PF23030"/>
    </source>
</evidence>
<feature type="compositionally biased region" description="Basic and acidic residues" evidence="1">
    <location>
        <begin position="224"/>
        <end position="237"/>
    </location>
</feature>
<evidence type="ECO:0000256" key="1">
    <source>
        <dbReference type="SAM" id="MobiDB-lite"/>
    </source>
</evidence>
<feature type="compositionally biased region" description="Basic and acidic residues" evidence="1">
    <location>
        <begin position="204"/>
        <end position="215"/>
    </location>
</feature>
<feature type="compositionally biased region" description="Basic and acidic residues" evidence="1">
    <location>
        <begin position="522"/>
        <end position="535"/>
    </location>
</feature>
<dbReference type="PANTHER" id="PTHR47013:SF1">
    <property type="entry name" value="SPLICING FACTOR, ARGININE_SERINE-RICH 19"/>
    <property type="match status" value="1"/>
</dbReference>
<keyword evidence="4" id="KW-1185">Reference proteome</keyword>
<feature type="domain" description="SFR19-like C-terminal" evidence="2">
    <location>
        <begin position="916"/>
        <end position="992"/>
    </location>
</feature>
<proteinExistence type="predicted"/>
<evidence type="ECO:0000313" key="4">
    <source>
        <dbReference type="Proteomes" id="UP000225706"/>
    </source>
</evidence>
<feature type="compositionally biased region" description="Basic residues" evidence="1">
    <location>
        <begin position="345"/>
        <end position="367"/>
    </location>
</feature>
<feature type="region of interest" description="Disordered" evidence="1">
    <location>
        <begin position="119"/>
        <end position="149"/>
    </location>
</feature>
<dbReference type="Pfam" id="PF23030">
    <property type="entry name" value="SCAF11-like_C"/>
    <property type="match status" value="1"/>
</dbReference>
<dbReference type="Proteomes" id="UP000225706">
    <property type="component" value="Unassembled WGS sequence"/>
</dbReference>
<dbReference type="AlphaFoldDB" id="A0A2B4S5C2"/>
<gene>
    <name evidence="3" type="ORF">AWC38_SpisGene11767</name>
</gene>
<feature type="region of interest" description="Disordered" evidence="1">
    <location>
        <begin position="598"/>
        <end position="668"/>
    </location>
</feature>
<feature type="region of interest" description="Disordered" evidence="1">
    <location>
        <begin position="183"/>
        <end position="558"/>
    </location>
</feature>
<feature type="region of interest" description="Disordered" evidence="1">
    <location>
        <begin position="689"/>
        <end position="716"/>
    </location>
</feature>
<accession>A0A2B4S5C2</accession>
<evidence type="ECO:0000313" key="3">
    <source>
        <dbReference type="EMBL" id="PFX23675.1"/>
    </source>
</evidence>
<feature type="compositionally biased region" description="Basic and acidic residues" evidence="1">
    <location>
        <begin position="261"/>
        <end position="281"/>
    </location>
</feature>
<name>A0A2B4S5C2_STYPI</name>
<feature type="compositionally biased region" description="Basic residues" evidence="1">
    <location>
        <begin position="238"/>
        <end position="260"/>
    </location>
</feature>
<feature type="compositionally biased region" description="Polar residues" evidence="1">
    <location>
        <begin position="59"/>
        <end position="73"/>
    </location>
</feature>
<feature type="compositionally biased region" description="Basic residues" evidence="1">
    <location>
        <begin position="289"/>
        <end position="298"/>
    </location>
</feature>
<dbReference type="EMBL" id="LSMT01000200">
    <property type="protein sequence ID" value="PFX23675.1"/>
    <property type="molecule type" value="Genomic_DNA"/>
</dbReference>
<feature type="compositionally biased region" description="Basic and acidic residues" evidence="1">
    <location>
        <begin position="433"/>
        <end position="448"/>
    </location>
</feature>
<sequence>MIEECSVTSPTSRNMQEEFPKKNQSSCSLYTEEELEGVSTSSSLKKRNSARSTEIDFSEVSSTSENTYQGLSTSSKGICMDLYEEDIPKSNSNVPVVFNDGNTDEKPKKLSLVEYVDSGNNTEEDMVNSSGLTQDKSIKTRVDKSNQDTSKFQCSSIAEVITSNETPSKNETCSSGVAFDVLLSDDKTSPKEGDLDVKSLLNDSRTKRDTAKEDGQLSASDSSDTEKSSDSNKADSKKSKKDRGKKKDKKKKKKKHKKQKQGVEREAAPGNRDGDEKKEGNESTTQSKGRGKSRSHSRSKPESQTKSSEKSEKPLAVKQSRSRSRERFARHHGRSRSRSRENDRKLKHRRERSKRSRSCSSSKRRSPARINRLSKYQSSRSRSRNRSKTPSMKRRERNRSNSRTRSYKRDYPSSRKRKLSRSPSPRKHKDNRKSRSTERHSHSSERKGAPPVKNRRSHNDKNSLSPRRSKSPNRKDHKSRSSPSRKLSHRTSSASDSLDSGHFTNIPLTQLNKQDDPVAGIKETEKKMLGVELAKESSVPPKSEADVQKHLSPSDSPLKAWEDEFDFVFTERLSPKDGTEKTVEDVLFGKEIADFKTPDTLKSKATKESVKSNSSRVSIAKEAKEEAHNEEKKELEEKKRQQFKEHNSKSKQGNSKVEDAENTPNVVKLDDSIGEVKVAKSNCVKTCNTKGVKRTSDDSSVNQGAEEPGKSAFMPSKFESIPFLGDTPPGPIPEIREPQHPIIPAPSQLGLLGPHPGGRGLLPTPPFPAHPWAGPNSIVHGVGLNIPKGSQGLLPTPGTLANLPSKDGDMDKTRKNLSSSPMDMEMSSPEGDIIDKLNEEFWRQQQQQNQDNAKVTDLEGKGQMSVDSTVNDQYLFDEPYEPETGILICEEFEEDLDSITDPIERKKQEKKQQKEKTKVQEVIDRLHRQARVEEEVKHVLKAYYKHKDISKEQYKSVLRRAVPQITNSSSAIDPERIRSFVKKCIAKMKKKRLDS</sequence>
<feature type="compositionally biased region" description="Polar residues" evidence="1">
    <location>
        <begin position="1"/>
        <end position="14"/>
    </location>
</feature>
<comment type="caution">
    <text evidence="3">The sequence shown here is derived from an EMBL/GenBank/DDBJ whole genome shotgun (WGS) entry which is preliminary data.</text>
</comment>
<feature type="compositionally biased region" description="Basic and acidic residues" evidence="1">
    <location>
        <begin position="299"/>
        <end position="315"/>
    </location>
</feature>
<dbReference type="GO" id="GO:0099122">
    <property type="term" value="F:RNA polymerase II C-terminal domain binding"/>
    <property type="evidence" value="ECO:0007669"/>
    <property type="project" value="TreeGrafter"/>
</dbReference>
<feature type="region of interest" description="Disordered" evidence="1">
    <location>
        <begin position="801"/>
        <end position="828"/>
    </location>
</feature>
<dbReference type="STRING" id="50429.A0A2B4S5C2"/>
<feature type="compositionally biased region" description="Polar residues" evidence="1">
    <location>
        <begin position="481"/>
        <end position="512"/>
    </location>
</feature>
<reference evidence="4" key="1">
    <citation type="journal article" date="2017" name="bioRxiv">
        <title>Comparative analysis of the genomes of Stylophora pistillata and Acropora digitifera provides evidence for extensive differences between species of corals.</title>
        <authorList>
            <person name="Voolstra C.R."/>
            <person name="Li Y."/>
            <person name="Liew Y.J."/>
            <person name="Baumgarten S."/>
            <person name="Zoccola D."/>
            <person name="Flot J.-F."/>
            <person name="Tambutte S."/>
            <person name="Allemand D."/>
            <person name="Aranda M."/>
        </authorList>
    </citation>
    <scope>NUCLEOTIDE SEQUENCE [LARGE SCALE GENOMIC DNA]</scope>
</reference>
<feature type="compositionally biased region" description="Basic and acidic residues" evidence="1">
    <location>
        <begin position="598"/>
        <end position="610"/>
    </location>
</feature>
<organism evidence="3 4">
    <name type="scientific">Stylophora pistillata</name>
    <name type="common">Smooth cauliflower coral</name>
    <dbReference type="NCBI Taxonomy" id="50429"/>
    <lineage>
        <taxon>Eukaryota</taxon>
        <taxon>Metazoa</taxon>
        <taxon>Cnidaria</taxon>
        <taxon>Anthozoa</taxon>
        <taxon>Hexacorallia</taxon>
        <taxon>Scleractinia</taxon>
        <taxon>Astrocoeniina</taxon>
        <taxon>Pocilloporidae</taxon>
        <taxon>Stylophora</taxon>
    </lineage>
</organism>
<protein>
    <recommendedName>
        <fullName evidence="2">SFR19-like C-terminal domain-containing protein</fullName>
    </recommendedName>
</protein>
<dbReference type="OrthoDB" id="1935339at2759"/>
<dbReference type="PANTHER" id="PTHR47013">
    <property type="entry name" value="SPLICING FACTOR, ARGININE/SERINE-RICH 19"/>
    <property type="match status" value="1"/>
</dbReference>